<reference evidence="2" key="1">
    <citation type="journal article" date="2010" name="Nature">
        <title>The Amphimedon queenslandica genome and the evolution of animal complexity.</title>
        <authorList>
            <person name="Srivastava M."/>
            <person name="Simakov O."/>
            <person name="Chapman J."/>
            <person name="Fahey B."/>
            <person name="Gauthier M.E."/>
            <person name="Mitros T."/>
            <person name="Richards G.S."/>
            <person name="Conaco C."/>
            <person name="Dacre M."/>
            <person name="Hellsten U."/>
            <person name="Larroux C."/>
            <person name="Putnam N.H."/>
            <person name="Stanke M."/>
            <person name="Adamska M."/>
            <person name="Darling A."/>
            <person name="Degnan S.M."/>
            <person name="Oakley T.H."/>
            <person name="Plachetzki D.C."/>
            <person name="Zhai Y."/>
            <person name="Adamski M."/>
            <person name="Calcino A."/>
            <person name="Cummins S.F."/>
            <person name="Goodstein D.M."/>
            <person name="Harris C."/>
            <person name="Jackson D.J."/>
            <person name="Leys S.P."/>
            <person name="Shu S."/>
            <person name="Woodcroft B.J."/>
            <person name="Vervoort M."/>
            <person name="Kosik K.S."/>
            <person name="Manning G."/>
            <person name="Degnan B.M."/>
            <person name="Rokhsar D.S."/>
        </authorList>
    </citation>
    <scope>NUCLEOTIDE SEQUENCE [LARGE SCALE GENOMIC DNA]</scope>
</reference>
<name>A0AAN0JFJ6_AMPQE</name>
<dbReference type="KEGG" id="aqu:109584489"/>
<dbReference type="AlphaFoldDB" id="A0AAN0JFJ6"/>
<gene>
    <name evidence="1" type="primary">109584489</name>
</gene>
<evidence type="ECO:0000313" key="2">
    <source>
        <dbReference type="Proteomes" id="UP000007879"/>
    </source>
</evidence>
<dbReference type="SUPFAM" id="SSF52954">
    <property type="entry name" value="Class II aaRS ABD-related"/>
    <property type="match status" value="1"/>
</dbReference>
<proteinExistence type="predicted"/>
<dbReference type="Gene3D" id="3.40.50.800">
    <property type="entry name" value="Anticodon-binding domain"/>
    <property type="match status" value="1"/>
</dbReference>
<protein>
    <submittedName>
        <fullName evidence="1">Uncharacterized protein</fullName>
    </submittedName>
</protein>
<sequence>MAYFDGLIFSFCSLEDSKKSRKGSSQLVLARGGQYNKLLESLREKRQVMSAPYSSPSSLPPLPSLSGVSINEEVLVKVLCKTYVDTGQSLLSHSLSKCQGLICSLNPDIPLHDECLKLVQDLRDLKGLLVDHLYHHLELEDLQDFCCRRHIPHLIIIDNSLLVRNQYKLRSLDTDKGRVISERVVSNIQELIEYIIPKHSIERNDSTEGVPQVPYSVKFSWVKIFVISYIFAFK</sequence>
<dbReference type="Proteomes" id="UP000007879">
    <property type="component" value="Unassembled WGS sequence"/>
</dbReference>
<dbReference type="EnsemblMetazoa" id="XM_020000251.1">
    <property type="protein sequence ID" value="XP_019855810.1"/>
    <property type="gene ID" value="LOC109584489"/>
</dbReference>
<dbReference type="InterPro" id="IPR036621">
    <property type="entry name" value="Anticodon-bd_dom_sf"/>
</dbReference>
<accession>A0AAN0JFJ6</accession>
<evidence type="ECO:0000313" key="1">
    <source>
        <dbReference type="EnsemblMetazoa" id="XP_019855810.1"/>
    </source>
</evidence>
<reference evidence="1" key="2">
    <citation type="submission" date="2024-06" db="UniProtKB">
        <authorList>
            <consortium name="EnsemblMetazoa"/>
        </authorList>
    </citation>
    <scope>IDENTIFICATION</scope>
</reference>
<organism evidence="1 2">
    <name type="scientific">Amphimedon queenslandica</name>
    <name type="common">Sponge</name>
    <dbReference type="NCBI Taxonomy" id="400682"/>
    <lineage>
        <taxon>Eukaryota</taxon>
        <taxon>Metazoa</taxon>
        <taxon>Porifera</taxon>
        <taxon>Demospongiae</taxon>
        <taxon>Heteroscleromorpha</taxon>
        <taxon>Haplosclerida</taxon>
        <taxon>Niphatidae</taxon>
        <taxon>Amphimedon</taxon>
    </lineage>
</organism>
<dbReference type="EnsemblMetazoa" id="XM_020000250.1">
    <property type="protein sequence ID" value="XP_019855809.1"/>
    <property type="gene ID" value="LOC109584489"/>
</dbReference>
<keyword evidence="2" id="KW-1185">Reference proteome</keyword>